<protein>
    <recommendedName>
        <fullName evidence="3">Isochorismatase-like domain-containing protein</fullName>
    </recommendedName>
</protein>
<keyword evidence="2" id="KW-1185">Reference proteome</keyword>
<sequence>MGIDCLLFVADLQFTDLQRNSHSHGASMPELGRIQEAQALQGRALVGHLLPLNLPGPFHGAAAEAVHLDGWLQIRPGNPRRPQ</sequence>
<dbReference type="EMBL" id="BJNE01000003">
    <property type="protein sequence ID" value="GEC11988.1"/>
    <property type="molecule type" value="Genomic_DNA"/>
</dbReference>
<reference evidence="1 2" key="1">
    <citation type="submission" date="2019-06" db="EMBL/GenBank/DDBJ databases">
        <title>Whole genome shotgun sequence of Glutamicibacter nicotianae NBRC 14234.</title>
        <authorList>
            <person name="Hosoyama A."/>
            <person name="Uohara A."/>
            <person name="Ohji S."/>
            <person name="Ichikawa N."/>
        </authorList>
    </citation>
    <scope>NUCLEOTIDE SEQUENCE [LARGE SCALE GENOMIC DNA]</scope>
    <source>
        <strain evidence="1 2">NBRC 14234</strain>
    </source>
</reference>
<evidence type="ECO:0000313" key="1">
    <source>
        <dbReference type="EMBL" id="GEC11988.1"/>
    </source>
</evidence>
<proteinExistence type="predicted"/>
<evidence type="ECO:0000313" key="2">
    <source>
        <dbReference type="Proteomes" id="UP000316242"/>
    </source>
</evidence>
<evidence type="ECO:0008006" key="3">
    <source>
        <dbReference type="Google" id="ProtNLM"/>
    </source>
</evidence>
<accession>A0ABQ0RJJ2</accession>
<dbReference type="Proteomes" id="UP000316242">
    <property type="component" value="Unassembled WGS sequence"/>
</dbReference>
<gene>
    <name evidence="1" type="ORF">ANI01nite_11910</name>
</gene>
<comment type="caution">
    <text evidence="1">The sequence shown here is derived from an EMBL/GenBank/DDBJ whole genome shotgun (WGS) entry which is preliminary data.</text>
</comment>
<name>A0ABQ0RJJ2_GLUNI</name>
<organism evidence="1 2">
    <name type="scientific">Glutamicibacter nicotianae</name>
    <name type="common">Arthrobacter nicotianae</name>
    <dbReference type="NCBI Taxonomy" id="37929"/>
    <lineage>
        <taxon>Bacteria</taxon>
        <taxon>Bacillati</taxon>
        <taxon>Actinomycetota</taxon>
        <taxon>Actinomycetes</taxon>
        <taxon>Micrococcales</taxon>
        <taxon>Micrococcaceae</taxon>
        <taxon>Glutamicibacter</taxon>
    </lineage>
</organism>